<dbReference type="NCBIfam" id="TIGR00231">
    <property type="entry name" value="small_GTP"/>
    <property type="match status" value="1"/>
</dbReference>
<dbReference type="SMART" id="SM00176">
    <property type="entry name" value="RAN"/>
    <property type="match status" value="1"/>
</dbReference>
<dbReference type="Pfam" id="PF00071">
    <property type="entry name" value="Ras"/>
    <property type="match status" value="1"/>
</dbReference>
<feature type="region of interest" description="Disordered" evidence="6">
    <location>
        <begin position="1"/>
        <end position="76"/>
    </location>
</feature>
<dbReference type="CDD" id="cd04107">
    <property type="entry name" value="Rab32_Rab38"/>
    <property type="match status" value="1"/>
</dbReference>
<keyword evidence="5" id="KW-0636">Prenylation</keyword>
<dbReference type="SUPFAM" id="SSF52540">
    <property type="entry name" value="P-loop containing nucleoside triphosphate hydrolases"/>
    <property type="match status" value="1"/>
</dbReference>
<accession>A0A6A4WEQ0</accession>
<feature type="compositionally biased region" description="Basic residues" evidence="6">
    <location>
        <begin position="166"/>
        <end position="177"/>
    </location>
</feature>
<dbReference type="PRINTS" id="PR00449">
    <property type="entry name" value="RASTRNSFRMNG"/>
</dbReference>
<evidence type="ECO:0000256" key="5">
    <source>
        <dbReference type="ARBA" id="ARBA00023289"/>
    </source>
</evidence>
<dbReference type="InterPro" id="IPR030697">
    <property type="entry name" value="Rab29/Rab38/Rab32"/>
</dbReference>
<proteinExistence type="inferred from homology"/>
<dbReference type="GO" id="GO:0045335">
    <property type="term" value="C:phagocytic vesicle"/>
    <property type="evidence" value="ECO:0007669"/>
    <property type="project" value="TreeGrafter"/>
</dbReference>
<feature type="compositionally biased region" description="Acidic residues" evidence="6">
    <location>
        <begin position="198"/>
        <end position="216"/>
    </location>
</feature>
<dbReference type="GO" id="GO:0005525">
    <property type="term" value="F:GTP binding"/>
    <property type="evidence" value="ECO:0007669"/>
    <property type="project" value="UniProtKB-KW"/>
</dbReference>
<dbReference type="FunFam" id="3.40.50.300:FF:000222">
    <property type="entry name" value="RAB32, member RAS oncogene family"/>
    <property type="match status" value="1"/>
</dbReference>
<organism evidence="7 8">
    <name type="scientific">Amphibalanus amphitrite</name>
    <name type="common">Striped barnacle</name>
    <name type="synonym">Balanus amphitrite</name>
    <dbReference type="NCBI Taxonomy" id="1232801"/>
    <lineage>
        <taxon>Eukaryota</taxon>
        <taxon>Metazoa</taxon>
        <taxon>Ecdysozoa</taxon>
        <taxon>Arthropoda</taxon>
        <taxon>Crustacea</taxon>
        <taxon>Multicrustacea</taxon>
        <taxon>Cirripedia</taxon>
        <taxon>Thoracica</taxon>
        <taxon>Thoracicalcarea</taxon>
        <taxon>Balanomorpha</taxon>
        <taxon>Balanoidea</taxon>
        <taxon>Balanidae</taxon>
        <taxon>Amphibalaninae</taxon>
        <taxon>Amphibalanus</taxon>
    </lineage>
</organism>
<protein>
    <submittedName>
        <fullName evidence="7">Ras-related protein Rab-32</fullName>
    </submittedName>
</protein>
<feature type="compositionally biased region" description="Pro residues" evidence="6">
    <location>
        <begin position="329"/>
        <end position="338"/>
    </location>
</feature>
<feature type="compositionally biased region" description="Basic and acidic residues" evidence="6">
    <location>
        <begin position="155"/>
        <end position="165"/>
    </location>
</feature>
<dbReference type="EMBL" id="VIIS01000686">
    <property type="protein sequence ID" value="KAF0306137.1"/>
    <property type="molecule type" value="Genomic_DNA"/>
</dbReference>
<dbReference type="GO" id="GO:0005802">
    <property type="term" value="C:trans-Golgi network"/>
    <property type="evidence" value="ECO:0007669"/>
    <property type="project" value="InterPro"/>
</dbReference>
<evidence type="ECO:0000256" key="4">
    <source>
        <dbReference type="ARBA" id="ARBA00023288"/>
    </source>
</evidence>
<dbReference type="SMART" id="SM00173">
    <property type="entry name" value="RAS"/>
    <property type="match status" value="1"/>
</dbReference>
<keyword evidence="3" id="KW-0342">GTP-binding</keyword>
<feature type="compositionally biased region" description="Basic and acidic residues" evidence="6">
    <location>
        <begin position="115"/>
        <end position="129"/>
    </location>
</feature>
<dbReference type="GO" id="GO:0005770">
    <property type="term" value="C:late endosome"/>
    <property type="evidence" value="ECO:0007669"/>
    <property type="project" value="TreeGrafter"/>
</dbReference>
<dbReference type="InterPro" id="IPR027417">
    <property type="entry name" value="P-loop_NTPase"/>
</dbReference>
<dbReference type="PROSITE" id="PS51421">
    <property type="entry name" value="RAS"/>
    <property type="match status" value="1"/>
</dbReference>
<keyword evidence="8" id="KW-1185">Reference proteome</keyword>
<dbReference type="GO" id="GO:0008333">
    <property type="term" value="P:endosome to lysosome transport"/>
    <property type="evidence" value="ECO:0007669"/>
    <property type="project" value="TreeGrafter"/>
</dbReference>
<dbReference type="SMART" id="SM00175">
    <property type="entry name" value="RAB"/>
    <property type="match status" value="1"/>
</dbReference>
<sequence length="618" mass="67389">MLGGSARWGRWWPARSPSPERRRGRSGAVPRAPSSSQLVVETDRSCSEPDLPAAAELDLPSDRAGAAGAEAGARPRARTYSLTRLHYSVYLEPDAEKAAAATLPRTRPPITIIGEETRVTDDEPVEERKQRRKKKPLRKFLSVDNLRKSVRKSKERMQGIDEALRRQARNTLRRMRTDRKGFSPAGTASPSVAAQELAESEAELPPESAGETDEAAEQARPEPPPRNDISFCEDSATTSDEPCASPVPPELSIRYELAMVQGAGDPTDASAAPRPDEEPAAASAGRGGGGFSEHTRATEGGVMDTAGKRERGASAASDPEPSDDHLPPSASPPPPPPDAKSAPLAAAEPAPATDPDEQVEKAEQAIEDQERVRPQRPADVSDNEVSLVGDNEVGNKREHLYKILIIGELGTGKTSIIKRYVHQFFSDHYRATIGVDFALKVLHWDPNTTVRLQLWDIAGQERFGSMTRVYYKEAVAAFVVFDVSRSVTFDAVMKWKNDLDQKVQLANGDCVPCVLLANKSDLPKEGIVTTPDKLTEWAKQHGFMGWFETSAKEYTGIEEAANFLVAKASKWDVVRGMSKPRVGPILTNEKSGIMTSEDEDLDTLVVGDGQPDRNWCSC</sequence>
<dbReference type="InterPro" id="IPR005225">
    <property type="entry name" value="Small_GTP-bd"/>
</dbReference>
<evidence type="ECO:0000256" key="1">
    <source>
        <dbReference type="ARBA" id="ARBA00006270"/>
    </source>
</evidence>
<comment type="similarity">
    <text evidence="1">Belongs to the small GTPase superfamily. Rab family.</text>
</comment>
<feature type="region of interest" description="Disordered" evidence="6">
    <location>
        <begin position="112"/>
        <end position="362"/>
    </location>
</feature>
<evidence type="ECO:0000313" key="8">
    <source>
        <dbReference type="Proteomes" id="UP000440578"/>
    </source>
</evidence>
<evidence type="ECO:0000256" key="2">
    <source>
        <dbReference type="ARBA" id="ARBA00022741"/>
    </source>
</evidence>
<evidence type="ECO:0000256" key="6">
    <source>
        <dbReference type="SAM" id="MobiDB-lite"/>
    </source>
</evidence>
<dbReference type="PANTHER" id="PTHR47981">
    <property type="entry name" value="RAB FAMILY"/>
    <property type="match status" value="1"/>
</dbReference>
<feature type="compositionally biased region" description="Low complexity" evidence="6">
    <location>
        <begin position="63"/>
        <end position="74"/>
    </location>
</feature>
<evidence type="ECO:0000313" key="7">
    <source>
        <dbReference type="EMBL" id="KAF0306137.1"/>
    </source>
</evidence>
<dbReference type="SMART" id="SM00174">
    <property type="entry name" value="RHO"/>
    <property type="match status" value="1"/>
</dbReference>
<dbReference type="GO" id="GO:0090385">
    <property type="term" value="P:phagosome-lysosome fusion"/>
    <property type="evidence" value="ECO:0007669"/>
    <property type="project" value="TreeGrafter"/>
</dbReference>
<dbReference type="InterPro" id="IPR001806">
    <property type="entry name" value="Small_GTPase"/>
</dbReference>
<feature type="compositionally biased region" description="Low complexity" evidence="6">
    <location>
        <begin position="339"/>
        <end position="353"/>
    </location>
</feature>
<dbReference type="Gene3D" id="3.40.50.300">
    <property type="entry name" value="P-loop containing nucleotide triphosphate hydrolases"/>
    <property type="match status" value="1"/>
</dbReference>
<dbReference type="AlphaFoldDB" id="A0A6A4WEQ0"/>
<dbReference type="GO" id="GO:0005764">
    <property type="term" value="C:lysosome"/>
    <property type="evidence" value="ECO:0007669"/>
    <property type="project" value="TreeGrafter"/>
</dbReference>
<comment type="caution">
    <text evidence="7">The sequence shown here is derived from an EMBL/GenBank/DDBJ whole genome shotgun (WGS) entry which is preliminary data.</text>
</comment>
<keyword evidence="2" id="KW-0547">Nucleotide-binding</keyword>
<dbReference type="PANTHER" id="PTHR47981:SF39">
    <property type="entry name" value="RAS-RELATED PROTEIN RAB"/>
    <property type="match status" value="1"/>
</dbReference>
<gene>
    <name evidence="7" type="primary">RAB32_1</name>
    <name evidence="7" type="ORF">FJT64_022278</name>
</gene>
<dbReference type="OrthoDB" id="245989at2759"/>
<dbReference type="GO" id="GO:0003924">
    <property type="term" value="F:GTPase activity"/>
    <property type="evidence" value="ECO:0007669"/>
    <property type="project" value="InterPro"/>
</dbReference>
<dbReference type="PROSITE" id="PS51419">
    <property type="entry name" value="RAB"/>
    <property type="match status" value="1"/>
</dbReference>
<name>A0A6A4WEQ0_AMPAM</name>
<evidence type="ECO:0000256" key="3">
    <source>
        <dbReference type="ARBA" id="ARBA00023134"/>
    </source>
</evidence>
<keyword evidence="4" id="KW-0449">Lipoprotein</keyword>
<reference evidence="7 8" key="1">
    <citation type="submission" date="2019-07" db="EMBL/GenBank/DDBJ databases">
        <title>Draft genome assembly of a fouling barnacle, Amphibalanus amphitrite (Darwin, 1854): The first reference genome for Thecostraca.</title>
        <authorList>
            <person name="Kim W."/>
        </authorList>
    </citation>
    <scope>NUCLEOTIDE SEQUENCE [LARGE SCALE GENOMIC DNA]</scope>
    <source>
        <strain evidence="7">SNU_AA5</strain>
        <tissue evidence="7">Soma without cirri and trophi</tissue>
    </source>
</reference>
<dbReference type="Proteomes" id="UP000440578">
    <property type="component" value="Unassembled WGS sequence"/>
</dbReference>